<evidence type="ECO:0000313" key="1">
    <source>
        <dbReference type="EMBL" id="PGG89201.1"/>
    </source>
</evidence>
<evidence type="ECO:0000313" key="2">
    <source>
        <dbReference type="Proteomes" id="UP000225320"/>
    </source>
</evidence>
<dbReference type="Proteomes" id="UP000225320">
    <property type="component" value="Unassembled WGS sequence"/>
</dbReference>
<dbReference type="AlphaFoldDB" id="A0A2B5B9E1"/>
<accession>A0A2B5B9E1</accession>
<dbReference type="InterPro" id="IPR004991">
    <property type="entry name" value="Aerolysin-like"/>
</dbReference>
<comment type="caution">
    <text evidence="1">The sequence shown here is derived from an EMBL/GenBank/DDBJ whole genome shotgun (WGS) entry which is preliminary data.</text>
</comment>
<reference evidence="1 2" key="1">
    <citation type="submission" date="2017-09" db="EMBL/GenBank/DDBJ databases">
        <title>Large-scale bioinformatics analysis of Bacillus genomes uncovers conserved roles of natural products in bacterial physiology.</title>
        <authorList>
            <consortium name="Agbiome Team Llc"/>
            <person name="Bleich R.M."/>
            <person name="Grubbs K.J."/>
            <person name="Santa Maria K.C."/>
            <person name="Allen S.E."/>
            <person name="Farag S."/>
            <person name="Shank E.A."/>
            <person name="Bowers A."/>
        </authorList>
    </citation>
    <scope>NUCLEOTIDE SEQUENCE [LARGE SCALE GENOMIC DNA]</scope>
    <source>
        <strain evidence="1 2">AFS094862</strain>
    </source>
</reference>
<dbReference type="Pfam" id="PF03318">
    <property type="entry name" value="ETX_MTX2"/>
    <property type="match status" value="1"/>
</dbReference>
<protein>
    <submittedName>
        <fullName evidence="1">Uncharacterized protein</fullName>
    </submittedName>
</protein>
<dbReference type="SUPFAM" id="SSF56973">
    <property type="entry name" value="Aerolisin/ETX pore-forming domain"/>
    <property type="match status" value="1"/>
</dbReference>
<gene>
    <name evidence="1" type="ORF">CON73_18245</name>
</gene>
<dbReference type="RefSeq" id="WP_098072146.1">
    <property type="nucleotide sequence ID" value="NZ_NUAZ01000139.1"/>
</dbReference>
<dbReference type="EMBL" id="NVOI01000071">
    <property type="protein sequence ID" value="PGG89201.1"/>
    <property type="molecule type" value="Genomic_DNA"/>
</dbReference>
<organism evidence="1 2">
    <name type="scientific">Bacillus toyonensis</name>
    <dbReference type="NCBI Taxonomy" id="155322"/>
    <lineage>
        <taxon>Bacteria</taxon>
        <taxon>Bacillati</taxon>
        <taxon>Bacillota</taxon>
        <taxon>Bacilli</taxon>
        <taxon>Bacillales</taxon>
        <taxon>Bacillaceae</taxon>
        <taxon>Bacillus</taxon>
        <taxon>Bacillus cereus group</taxon>
    </lineage>
</organism>
<proteinExistence type="predicted"/>
<sequence>MRNYKKLAVAMPLAGMIMSGVGVLGGPAYSFADTMPQAKVAPMYTNLAAADHYQQFMDMLNSKEMGGEADNFEIVAMPDSGPKNIHITEAKPINAPENTTEVMSYHNVSGIQQSLKTPSKKITHKNTLAIKNGGSIKTSIESKTKFSVQVPFFAKGEEELKVGLDVTYNRESTDTAENTQEFTIPEQTLLAQPGGTTRLIYTVQSTAFSGTYNTKAIFKQKQGGEAKKIVDGKEIEGKELEKWNEEQGYYFIKGLLEDKPEFGIKAPEFGDIFVFDDVNKKVYLKDGVFTFEGQAGHQSTAEAVFIPDDNTKPEVKMPLAEYNRRVANGISLYAK</sequence>
<dbReference type="Gene3D" id="2.170.15.10">
    <property type="entry name" value="Proaerolysin, chain A, domain 3"/>
    <property type="match status" value="1"/>
</dbReference>
<name>A0A2B5B9E1_9BACI</name>
<dbReference type="CDD" id="cd20223">
    <property type="entry name" value="PFM_epsilon-toxin-like"/>
    <property type="match status" value="1"/>
</dbReference>